<name>A0A1I0Q6M9_9FIRM</name>
<dbReference type="Proteomes" id="UP000199701">
    <property type="component" value="Unassembled WGS sequence"/>
</dbReference>
<protein>
    <submittedName>
        <fullName evidence="1">Uncharacterized protein</fullName>
    </submittedName>
</protein>
<dbReference type="RefSeq" id="WP_092453577.1">
    <property type="nucleotide sequence ID" value="NZ_FOJI01000007.1"/>
</dbReference>
<dbReference type="InterPro" id="IPR045507">
    <property type="entry name" value="DUF6483"/>
</dbReference>
<dbReference type="OrthoDB" id="1650869at2"/>
<dbReference type="STRING" id="99656.SAMN05421659_10742"/>
<dbReference type="AlphaFoldDB" id="A0A1I0Q6M9"/>
<reference evidence="1 2" key="1">
    <citation type="submission" date="2016-10" db="EMBL/GenBank/DDBJ databases">
        <authorList>
            <person name="de Groot N.N."/>
        </authorList>
    </citation>
    <scope>NUCLEOTIDE SEQUENCE [LARGE SCALE GENOMIC DNA]</scope>
    <source>
        <strain evidence="1 2">DSM 9179</strain>
    </source>
</reference>
<evidence type="ECO:0000313" key="2">
    <source>
        <dbReference type="Proteomes" id="UP000199701"/>
    </source>
</evidence>
<proteinExistence type="predicted"/>
<evidence type="ECO:0000313" key="1">
    <source>
        <dbReference type="EMBL" id="SEW22643.1"/>
    </source>
</evidence>
<dbReference type="EMBL" id="FOJI01000007">
    <property type="protein sequence ID" value="SEW22643.1"/>
    <property type="molecule type" value="Genomic_DNA"/>
</dbReference>
<accession>A0A1I0Q6M9</accession>
<sequence length="124" mass="14771">MFEQDYIIRMIKEMVRVILKLLFNIDADSQTAKLFENEQKQNLFNKLKNRIDEGDINNSENELYSIIENREKEDLEIAILFYSYLNDMDEDFLLEHDFSREEVKSGLQAILSKYGFKGITDIFL</sequence>
<gene>
    <name evidence="1" type="ORF">SAMN05421659_10742</name>
</gene>
<keyword evidence="2" id="KW-1185">Reference proteome</keyword>
<dbReference type="Pfam" id="PF20092">
    <property type="entry name" value="DUF6483"/>
    <property type="match status" value="1"/>
</dbReference>
<organism evidence="1 2">
    <name type="scientific">[Clostridium] fimetarium</name>
    <dbReference type="NCBI Taxonomy" id="99656"/>
    <lineage>
        <taxon>Bacteria</taxon>
        <taxon>Bacillati</taxon>
        <taxon>Bacillota</taxon>
        <taxon>Clostridia</taxon>
        <taxon>Lachnospirales</taxon>
        <taxon>Lachnospiraceae</taxon>
    </lineage>
</organism>